<evidence type="ECO:0000256" key="1">
    <source>
        <dbReference type="SAM" id="Phobius"/>
    </source>
</evidence>
<reference evidence="4" key="1">
    <citation type="submission" date="2020-05" db="EMBL/GenBank/DDBJ databases">
        <authorList>
            <person name="Chiriac C."/>
            <person name="Salcher M."/>
            <person name="Ghai R."/>
            <person name="Kavagutti S V."/>
        </authorList>
    </citation>
    <scope>NUCLEOTIDE SEQUENCE</scope>
</reference>
<evidence type="ECO:0000313" key="4">
    <source>
        <dbReference type="EMBL" id="CAB4172360.1"/>
    </source>
</evidence>
<dbReference type="EMBL" id="LR796953">
    <property type="protein sequence ID" value="CAB4177547.1"/>
    <property type="molecule type" value="Genomic_DNA"/>
</dbReference>
<evidence type="ECO:0000313" key="2">
    <source>
        <dbReference type="EMBL" id="CAB4146442.1"/>
    </source>
</evidence>
<evidence type="ECO:0000313" key="7">
    <source>
        <dbReference type="EMBL" id="CAB4187373.1"/>
    </source>
</evidence>
<feature type="transmembrane region" description="Helical" evidence="1">
    <location>
        <begin position="228"/>
        <end position="255"/>
    </location>
</feature>
<dbReference type="EMBL" id="LR797307">
    <property type="protein sequence ID" value="CAB4199747.1"/>
    <property type="molecule type" value="Genomic_DNA"/>
</dbReference>
<accession>A0A6J5PKE2</accession>
<evidence type="ECO:0000313" key="9">
    <source>
        <dbReference type="EMBL" id="CAB4218711.1"/>
    </source>
</evidence>
<dbReference type="EMBL" id="LR796881">
    <property type="protein sequence ID" value="CAB4172360.1"/>
    <property type="molecule type" value="Genomic_DNA"/>
</dbReference>
<protein>
    <submittedName>
        <fullName evidence="4">Uncharacterized protein</fullName>
    </submittedName>
</protein>
<organism evidence="4">
    <name type="scientific">uncultured Caudovirales phage</name>
    <dbReference type="NCBI Taxonomy" id="2100421"/>
    <lineage>
        <taxon>Viruses</taxon>
        <taxon>Duplodnaviria</taxon>
        <taxon>Heunggongvirae</taxon>
        <taxon>Uroviricota</taxon>
        <taxon>Caudoviricetes</taxon>
        <taxon>Peduoviridae</taxon>
        <taxon>Maltschvirus</taxon>
        <taxon>Maltschvirus maltsch</taxon>
    </lineage>
</organism>
<sequence length="310" mass="32372">MSTLQFLKTRSLSQLAGIGMIVAGIAAFGYQATKNAVVSSKFSTGWMVYVDAIGGAAVELFVAAAAIGIISLANRGKVQSKRALGGLMALCVCFGVFAASQQINMGRAERSAGQGINQSNLAARQTEQTRMQAELATMAAVPSVLTAQSALDKLKTRKGWAETKGCAEPGRFSVLCRQVADATATIGRAKRKETVETSMSTISSKNEGTTGQHVASADPMAELIASQIGVSLMAAMTLIAVFNAVTMMLLGMFGVHFGLIVYGMEHEDAPAEAAKTAEILHPTFSQPKPTTIDGSRSIADAIRSKMTAAA</sequence>
<feature type="transmembrane region" description="Helical" evidence="1">
    <location>
        <begin position="52"/>
        <end position="72"/>
    </location>
</feature>
<evidence type="ECO:0000313" key="6">
    <source>
        <dbReference type="EMBL" id="CAB4183739.1"/>
    </source>
</evidence>
<keyword evidence="1" id="KW-1133">Transmembrane helix</keyword>
<dbReference type="EMBL" id="LR797060">
    <property type="protein sequence ID" value="CAB4183739.1"/>
    <property type="molecule type" value="Genomic_DNA"/>
</dbReference>
<evidence type="ECO:0000313" key="5">
    <source>
        <dbReference type="EMBL" id="CAB4177547.1"/>
    </source>
</evidence>
<gene>
    <name evidence="5" type="ORF">UFOVP1006_10</name>
    <name evidence="6" type="ORF">UFOVP1096_10</name>
    <name evidence="7" type="ORF">UFOVP1157_17</name>
    <name evidence="8" type="ORF">UFOVP1347_7</name>
    <name evidence="9" type="ORF">UFOVP1606_41</name>
    <name evidence="2" type="ORF">UFOVP497_18</name>
    <name evidence="3" type="ORF">UFOVP834_54</name>
    <name evidence="4" type="ORF">UFOVP922_17</name>
</gene>
<evidence type="ECO:0000313" key="8">
    <source>
        <dbReference type="EMBL" id="CAB4199747.1"/>
    </source>
</evidence>
<name>A0A6J5PKE2_9CAUD</name>
<evidence type="ECO:0000313" key="3">
    <source>
        <dbReference type="EMBL" id="CAB4164641.1"/>
    </source>
</evidence>
<proteinExistence type="predicted"/>
<keyword evidence="1" id="KW-0812">Transmembrane</keyword>
<dbReference type="EMBL" id="LR796763">
    <property type="protein sequence ID" value="CAB4164641.1"/>
    <property type="molecule type" value="Genomic_DNA"/>
</dbReference>
<dbReference type="EMBL" id="LR796470">
    <property type="protein sequence ID" value="CAB4146442.1"/>
    <property type="molecule type" value="Genomic_DNA"/>
</dbReference>
<dbReference type="EMBL" id="LR797463">
    <property type="protein sequence ID" value="CAB4218711.1"/>
    <property type="molecule type" value="Genomic_DNA"/>
</dbReference>
<dbReference type="EMBL" id="LR797102">
    <property type="protein sequence ID" value="CAB4187373.1"/>
    <property type="molecule type" value="Genomic_DNA"/>
</dbReference>
<feature type="transmembrane region" description="Helical" evidence="1">
    <location>
        <begin position="84"/>
        <end position="103"/>
    </location>
</feature>
<keyword evidence="1" id="KW-0472">Membrane</keyword>
<feature type="transmembrane region" description="Helical" evidence="1">
    <location>
        <begin position="12"/>
        <end position="32"/>
    </location>
</feature>